<dbReference type="PANTHER" id="PTHR15549">
    <property type="entry name" value="PAIRED IMMUNOGLOBULIN-LIKE TYPE 2 RECEPTOR"/>
    <property type="match status" value="1"/>
</dbReference>
<keyword evidence="4 6" id="KW-0472">Membrane</keyword>
<keyword evidence="9" id="KW-1185">Reference proteome</keyword>
<dbReference type="Proteomes" id="UP000275385">
    <property type="component" value="Unassembled WGS sequence"/>
</dbReference>
<proteinExistence type="predicted"/>
<feature type="compositionally biased region" description="Polar residues" evidence="5">
    <location>
        <begin position="312"/>
        <end position="321"/>
    </location>
</feature>
<accession>A0A420YJ10</accession>
<feature type="signal peptide" evidence="7">
    <location>
        <begin position="1"/>
        <end position="20"/>
    </location>
</feature>
<evidence type="ECO:0000256" key="7">
    <source>
        <dbReference type="SAM" id="SignalP"/>
    </source>
</evidence>
<dbReference type="AlphaFoldDB" id="A0A420YJ10"/>
<feature type="region of interest" description="Disordered" evidence="5">
    <location>
        <begin position="180"/>
        <end position="224"/>
    </location>
</feature>
<name>A0A420YJ10_9PEZI</name>
<dbReference type="GO" id="GO:0071944">
    <property type="term" value="C:cell periphery"/>
    <property type="evidence" value="ECO:0007669"/>
    <property type="project" value="UniProtKB-ARBA"/>
</dbReference>
<organism evidence="8 9">
    <name type="scientific">Coniochaeta pulveracea</name>
    <dbReference type="NCBI Taxonomy" id="177199"/>
    <lineage>
        <taxon>Eukaryota</taxon>
        <taxon>Fungi</taxon>
        <taxon>Dikarya</taxon>
        <taxon>Ascomycota</taxon>
        <taxon>Pezizomycotina</taxon>
        <taxon>Sordariomycetes</taxon>
        <taxon>Sordariomycetidae</taxon>
        <taxon>Coniochaetales</taxon>
        <taxon>Coniochaetaceae</taxon>
        <taxon>Coniochaeta</taxon>
    </lineage>
</organism>
<feature type="compositionally biased region" description="Pro residues" evidence="5">
    <location>
        <begin position="260"/>
        <end position="271"/>
    </location>
</feature>
<gene>
    <name evidence="8" type="ORF">DL546_005612</name>
</gene>
<keyword evidence="3 6" id="KW-1133">Transmembrane helix</keyword>
<feature type="region of interest" description="Disordered" evidence="5">
    <location>
        <begin position="305"/>
        <end position="324"/>
    </location>
</feature>
<feature type="region of interest" description="Disordered" evidence="5">
    <location>
        <begin position="257"/>
        <end position="288"/>
    </location>
</feature>
<dbReference type="OrthoDB" id="4814718at2759"/>
<evidence type="ECO:0000256" key="5">
    <source>
        <dbReference type="SAM" id="MobiDB-lite"/>
    </source>
</evidence>
<feature type="compositionally biased region" description="Low complexity" evidence="5">
    <location>
        <begin position="187"/>
        <end position="206"/>
    </location>
</feature>
<evidence type="ECO:0000256" key="4">
    <source>
        <dbReference type="ARBA" id="ARBA00023136"/>
    </source>
</evidence>
<dbReference type="EMBL" id="QVQW01000007">
    <property type="protein sequence ID" value="RKU47766.1"/>
    <property type="molecule type" value="Genomic_DNA"/>
</dbReference>
<comment type="caution">
    <text evidence="8">The sequence shown here is derived from an EMBL/GenBank/DDBJ whole genome shotgun (WGS) entry which is preliminary data.</text>
</comment>
<comment type="subcellular location">
    <subcellularLocation>
        <location evidence="1">Membrane</location>
        <topology evidence="1">Single-pass membrane protein</topology>
    </subcellularLocation>
</comment>
<evidence type="ECO:0000313" key="9">
    <source>
        <dbReference type="Proteomes" id="UP000275385"/>
    </source>
</evidence>
<dbReference type="GO" id="GO:0016020">
    <property type="term" value="C:membrane"/>
    <property type="evidence" value="ECO:0007669"/>
    <property type="project" value="UniProtKB-SubCell"/>
</dbReference>
<evidence type="ECO:0000256" key="6">
    <source>
        <dbReference type="SAM" id="Phobius"/>
    </source>
</evidence>
<protein>
    <recommendedName>
        <fullName evidence="10">Mid2 domain-containing protein</fullName>
    </recommendedName>
</protein>
<feature type="compositionally biased region" description="Polar residues" evidence="5">
    <location>
        <begin position="274"/>
        <end position="284"/>
    </location>
</feature>
<feature type="compositionally biased region" description="Pro residues" evidence="5">
    <location>
        <begin position="207"/>
        <end position="216"/>
    </location>
</feature>
<evidence type="ECO:0000256" key="2">
    <source>
        <dbReference type="ARBA" id="ARBA00022692"/>
    </source>
</evidence>
<feature type="chain" id="PRO_5019462890" description="Mid2 domain-containing protein" evidence="7">
    <location>
        <begin position="21"/>
        <end position="364"/>
    </location>
</feature>
<evidence type="ECO:0000256" key="1">
    <source>
        <dbReference type="ARBA" id="ARBA00004167"/>
    </source>
</evidence>
<evidence type="ECO:0008006" key="10">
    <source>
        <dbReference type="Google" id="ProtNLM"/>
    </source>
</evidence>
<dbReference type="InterPro" id="IPR051694">
    <property type="entry name" value="Immunoregulatory_rcpt-like"/>
</dbReference>
<reference evidence="8 9" key="1">
    <citation type="submission" date="2018-08" db="EMBL/GenBank/DDBJ databases">
        <title>Draft genome of the lignicolous fungus Coniochaeta pulveracea.</title>
        <authorList>
            <person name="Borstlap C.J."/>
            <person name="De Witt R.N."/>
            <person name="Botha A."/>
            <person name="Volschenk H."/>
        </authorList>
    </citation>
    <scope>NUCLEOTIDE SEQUENCE [LARGE SCALE GENOMIC DNA]</scope>
    <source>
        <strain evidence="8 9">CAB683</strain>
    </source>
</reference>
<evidence type="ECO:0000313" key="8">
    <source>
        <dbReference type="EMBL" id="RKU47766.1"/>
    </source>
</evidence>
<evidence type="ECO:0000256" key="3">
    <source>
        <dbReference type="ARBA" id="ARBA00022989"/>
    </source>
</evidence>
<feature type="transmembrane region" description="Helical" evidence="6">
    <location>
        <begin position="226"/>
        <end position="250"/>
    </location>
</feature>
<keyword evidence="2 6" id="KW-0812">Transmembrane</keyword>
<keyword evidence="7" id="KW-0732">Signal</keyword>
<sequence length="364" mass="37643">MMDLRRLGLLACYAIVTVSAGIVNKAAVPARVTNHAELLEKSANGISPVPTAVPKPDLVGMELFKRTLGSDTCGYFGGIKSVTETCNQVGASCINIGSYRGCCNGPTLSCVSTFFTACIPYTDLTVSGRDGSCGPRQTCCSSNKYPECGTMLYSANDNLQNTFTMLACYAPNAGLTYGLQDDPPGVTTSTSTSPSSSSTSTTTSTPNPTPSSPPTQTPDNNNATPVGAVVGGVVGGVGGIALIVLAAVFYMRRRSRNTTNPPPPYNNPQPGPQMSQPQYSNSGVPSAYDPRYRYTPLPPGSYDTAGAEMNTGAFTTPSSHSPDPVKMAGGGAMGSHVTAYEVGGLNEAPSTVPVGMNPRAELMS</sequence>